<gene>
    <name evidence="1" type="ORF">K488DRAFT_87221</name>
</gene>
<evidence type="ECO:0000313" key="1">
    <source>
        <dbReference type="EMBL" id="KAI0031016.1"/>
    </source>
</evidence>
<comment type="caution">
    <text evidence="1">The sequence shown here is derived from an EMBL/GenBank/DDBJ whole genome shotgun (WGS) entry which is preliminary data.</text>
</comment>
<sequence>MSSLFTRRRPAGTPQDGLALGTPLAPTVSRSVDLLDSLSASSFAASHNLAAHFPHARSPPATPNNVRRTVSHLAKRLAFARPADRPRAPRSPSPPTPPSSAASAADIRRPSGLGRRATSFDGSLLTDSPRTPHFARFADLDSEAPRSPFSLDAAPPTPTRFPRAYPVEEEIMPARREPPPPPPPPKIKLTARSPIATGGFGFGITDADAESVGRGRVYGSSAAMSMSTPNILGGAFSRSRSPSPDSLAPSSALPAHGHTPSSSSLAPSSAPSFAPSTAHSLAPTAATGTSSDTRVFYAFPLPPPSPVVARATRVPASPSPSPSTPPDHRASLAPSLASPIPSLTRTRKRPHLTPPIPLSLLLAHTPLRDLPSLALVSRRFRSAAQAALYTSLSLPPDLEDADDDTLSHRTDTCIALLAASPALASLVRSFTLTLPPAHAAPRGTFDAALCIALRNMKHLRTLALPLVPAFLALCGGPLPVVRLRLTGARVPWQEIVACCAPALVRLELPHVAAAGMGIGTGEVRALGALREVVGGPEVVRCVARAAGALRRAEVLVESTIYEGLRPGELMRALAEGAGGGGEEEGEEEGKGVRELVLVFGRSVDGRTRGKVLAAIGRESALGARLEELEIQIDAGAMREKDAEEALHRQLASLLPHTPALRALRLPDLPSSNPPLAPSDVPLTPPHPDRPPSADTPHARPARLAQWARLAPALHLVDFAGTRWTPVVRHEREWVPVDV</sequence>
<reference evidence="1" key="2">
    <citation type="journal article" date="2022" name="New Phytol.">
        <title>Evolutionary transition to the ectomycorrhizal habit in the genomes of a hyperdiverse lineage of mushroom-forming fungi.</title>
        <authorList>
            <person name="Looney B."/>
            <person name="Miyauchi S."/>
            <person name="Morin E."/>
            <person name="Drula E."/>
            <person name="Courty P.E."/>
            <person name="Kohler A."/>
            <person name="Kuo A."/>
            <person name="LaButti K."/>
            <person name="Pangilinan J."/>
            <person name="Lipzen A."/>
            <person name="Riley R."/>
            <person name="Andreopoulos W."/>
            <person name="He G."/>
            <person name="Johnson J."/>
            <person name="Nolan M."/>
            <person name="Tritt A."/>
            <person name="Barry K.W."/>
            <person name="Grigoriev I.V."/>
            <person name="Nagy L.G."/>
            <person name="Hibbett D."/>
            <person name="Henrissat B."/>
            <person name="Matheny P.B."/>
            <person name="Labbe J."/>
            <person name="Martin F.M."/>
        </authorList>
    </citation>
    <scope>NUCLEOTIDE SEQUENCE</scope>
    <source>
        <strain evidence="1">EC-137</strain>
    </source>
</reference>
<evidence type="ECO:0000313" key="2">
    <source>
        <dbReference type="Proteomes" id="UP000814128"/>
    </source>
</evidence>
<reference evidence="1" key="1">
    <citation type="submission" date="2021-02" db="EMBL/GenBank/DDBJ databases">
        <authorList>
            <consortium name="DOE Joint Genome Institute"/>
            <person name="Ahrendt S."/>
            <person name="Looney B.P."/>
            <person name="Miyauchi S."/>
            <person name="Morin E."/>
            <person name="Drula E."/>
            <person name="Courty P.E."/>
            <person name="Chicoki N."/>
            <person name="Fauchery L."/>
            <person name="Kohler A."/>
            <person name="Kuo A."/>
            <person name="Labutti K."/>
            <person name="Pangilinan J."/>
            <person name="Lipzen A."/>
            <person name="Riley R."/>
            <person name="Andreopoulos W."/>
            <person name="He G."/>
            <person name="Johnson J."/>
            <person name="Barry K.W."/>
            <person name="Grigoriev I.V."/>
            <person name="Nagy L."/>
            <person name="Hibbett D."/>
            <person name="Henrissat B."/>
            <person name="Matheny P.B."/>
            <person name="Labbe J."/>
            <person name="Martin F."/>
        </authorList>
    </citation>
    <scope>NUCLEOTIDE SEQUENCE</scope>
    <source>
        <strain evidence="1">EC-137</strain>
    </source>
</reference>
<proteinExistence type="predicted"/>
<accession>A0ACB8QGQ1</accession>
<protein>
    <submittedName>
        <fullName evidence="1">Uncharacterized protein</fullName>
    </submittedName>
</protein>
<keyword evidence="2" id="KW-1185">Reference proteome</keyword>
<dbReference type="Proteomes" id="UP000814128">
    <property type="component" value="Unassembled WGS sequence"/>
</dbReference>
<organism evidence="1 2">
    <name type="scientific">Vararia minispora EC-137</name>
    <dbReference type="NCBI Taxonomy" id="1314806"/>
    <lineage>
        <taxon>Eukaryota</taxon>
        <taxon>Fungi</taxon>
        <taxon>Dikarya</taxon>
        <taxon>Basidiomycota</taxon>
        <taxon>Agaricomycotina</taxon>
        <taxon>Agaricomycetes</taxon>
        <taxon>Russulales</taxon>
        <taxon>Lachnocladiaceae</taxon>
        <taxon>Vararia</taxon>
    </lineage>
</organism>
<dbReference type="EMBL" id="MU273596">
    <property type="protein sequence ID" value="KAI0031016.1"/>
    <property type="molecule type" value="Genomic_DNA"/>
</dbReference>
<name>A0ACB8QGQ1_9AGAM</name>